<proteinExistence type="predicted"/>
<organism evidence="3 4">
    <name type="scientific">Actinomadura coerulea</name>
    <dbReference type="NCBI Taxonomy" id="46159"/>
    <lineage>
        <taxon>Bacteria</taxon>
        <taxon>Bacillati</taxon>
        <taxon>Actinomycetota</taxon>
        <taxon>Actinomycetes</taxon>
        <taxon>Streptosporangiales</taxon>
        <taxon>Thermomonosporaceae</taxon>
        <taxon>Actinomadura</taxon>
    </lineage>
</organism>
<feature type="region of interest" description="Disordered" evidence="1">
    <location>
        <begin position="215"/>
        <end position="234"/>
    </location>
</feature>
<name>A0A7X0L059_9ACTN</name>
<feature type="signal peptide" evidence="2">
    <location>
        <begin position="1"/>
        <end position="32"/>
    </location>
</feature>
<evidence type="ECO:0000313" key="4">
    <source>
        <dbReference type="Proteomes" id="UP000546324"/>
    </source>
</evidence>
<gene>
    <name evidence="3" type="ORF">BKA00_004145</name>
</gene>
<dbReference type="RefSeq" id="WP_185027417.1">
    <property type="nucleotide sequence ID" value="NZ_JACHMQ010000001.1"/>
</dbReference>
<comment type="caution">
    <text evidence="3">The sequence shown here is derived from an EMBL/GenBank/DDBJ whole genome shotgun (WGS) entry which is preliminary data.</text>
</comment>
<evidence type="ECO:0000256" key="1">
    <source>
        <dbReference type="SAM" id="MobiDB-lite"/>
    </source>
</evidence>
<reference evidence="3 4" key="1">
    <citation type="submission" date="2020-08" db="EMBL/GenBank/DDBJ databases">
        <title>Sequencing the genomes of 1000 actinobacteria strains.</title>
        <authorList>
            <person name="Klenk H.-P."/>
        </authorList>
    </citation>
    <scope>NUCLEOTIDE SEQUENCE [LARGE SCALE GENOMIC DNA]</scope>
    <source>
        <strain evidence="3 4">DSM 43675</strain>
    </source>
</reference>
<evidence type="ECO:0000313" key="3">
    <source>
        <dbReference type="EMBL" id="MBB6397231.1"/>
    </source>
</evidence>
<dbReference type="Proteomes" id="UP000546324">
    <property type="component" value="Unassembled WGS sequence"/>
</dbReference>
<sequence length="703" mass="72944">MHQVFRGAARLAAVVGLAVSGGALVAVPPAIADIGSDMVHVCSGKSGTHDVALRIETTVPSTGTVGQPIQLGTIKIDVGLPPELVKEVSATSPSGAATPPATSVTPSSAPSPALGGVAEIQVAVHEPGGDRRAGWPAFALAAAPPRGDEAVHLTGSGVAPPVVPEAPGGLSWSAGAVDLSLVPGDTTTGKDTAGLTLHCAAEKASVLGSVRVQRGGEGTVPGASSAAPRQPTASQEGLCKLIPARGEDPRYAISDDRKLAEIFESPEVPSSLSNNPAAGLMYCIKATGYFNIKKAGNAAPVAFETNARALTDAYMGNIVFGPNWQEYRGYFINRSYPTPATMLGFGFMPTRAVAEAVQVGSPKGGATDPITGNLRILQQLSTEFDIPGESVDRQQLRASAYVRIKAGGAEVNGVPLDLGDKCMTSATSLSATGFMGTLGTGTTQYESGQPLIAEDVTIPSFSGCGVTEDLSPILTASVSGGGNYANLESGPWCEVTTGNRCENEAGALPQTFTVSPGGVVTAVAKPFTLAYSWDSSEFRCESATMRFNFEQGHWQSRFRLAKGDMSLEGCEVETSDGVVYQVEDKVTQDGPLWLSMIINSATGRPEMKINGMRLNAAVDAGAGEPCTLRISHNLSAILFPGQREVPGYIGGSYDNRTLSMNVHNLKPSPNSTCAIPGFTDFNSVFDSYKGDFVFDPAQRITSP</sequence>
<dbReference type="AlphaFoldDB" id="A0A7X0L059"/>
<feature type="region of interest" description="Disordered" evidence="1">
    <location>
        <begin position="89"/>
        <end position="112"/>
    </location>
</feature>
<keyword evidence="2" id="KW-0732">Signal</keyword>
<dbReference type="EMBL" id="JACHMQ010000001">
    <property type="protein sequence ID" value="MBB6397231.1"/>
    <property type="molecule type" value="Genomic_DNA"/>
</dbReference>
<protein>
    <submittedName>
        <fullName evidence="3">Uncharacterized protein</fullName>
    </submittedName>
</protein>
<accession>A0A7X0L059</accession>
<evidence type="ECO:0000256" key="2">
    <source>
        <dbReference type="SAM" id="SignalP"/>
    </source>
</evidence>
<feature type="chain" id="PRO_5031532746" evidence="2">
    <location>
        <begin position="33"/>
        <end position="703"/>
    </location>
</feature>
<keyword evidence="4" id="KW-1185">Reference proteome</keyword>